<name>A0A645FGI8_9ZZZZ</name>
<dbReference type="EMBL" id="VSSQ01058979">
    <property type="protein sequence ID" value="MPN12602.1"/>
    <property type="molecule type" value="Genomic_DNA"/>
</dbReference>
<protein>
    <submittedName>
        <fullName evidence="1">Uncharacterized protein</fullName>
    </submittedName>
</protein>
<dbReference type="AlphaFoldDB" id="A0A645FGI8"/>
<reference evidence="1" key="1">
    <citation type="submission" date="2019-08" db="EMBL/GenBank/DDBJ databases">
        <authorList>
            <person name="Kucharzyk K."/>
            <person name="Murdoch R.W."/>
            <person name="Higgins S."/>
            <person name="Loffler F."/>
        </authorList>
    </citation>
    <scope>NUCLEOTIDE SEQUENCE</scope>
</reference>
<evidence type="ECO:0000313" key="1">
    <source>
        <dbReference type="EMBL" id="MPN12602.1"/>
    </source>
</evidence>
<organism evidence="1">
    <name type="scientific">bioreactor metagenome</name>
    <dbReference type="NCBI Taxonomy" id="1076179"/>
    <lineage>
        <taxon>unclassified sequences</taxon>
        <taxon>metagenomes</taxon>
        <taxon>ecological metagenomes</taxon>
    </lineage>
</organism>
<accession>A0A645FGI8</accession>
<proteinExistence type="predicted"/>
<gene>
    <name evidence="1" type="ORF">SDC9_159920</name>
</gene>
<comment type="caution">
    <text evidence="1">The sequence shown here is derived from an EMBL/GenBank/DDBJ whole genome shotgun (WGS) entry which is preliminary data.</text>
</comment>
<sequence length="83" mass="9803">MIGEDDLCQRMSRRKRQCADRDHTVGNPVRCRCFACRIDEESFSGLIKQNTIKGRKGWVIFSNRDASNLFKLREKTLRDRCYC</sequence>